<gene>
    <name evidence="2" type="ORF">FJV41_12755</name>
</gene>
<evidence type="ECO:0008006" key="4">
    <source>
        <dbReference type="Google" id="ProtNLM"/>
    </source>
</evidence>
<dbReference type="EMBL" id="VIFM01000040">
    <property type="protein sequence ID" value="TQF15577.1"/>
    <property type="molecule type" value="Genomic_DNA"/>
</dbReference>
<dbReference type="OrthoDB" id="4724764at2"/>
<dbReference type="Gene3D" id="3.30.530.20">
    <property type="match status" value="1"/>
</dbReference>
<dbReference type="PROSITE" id="PS51257">
    <property type="entry name" value="PROKAR_LIPOPROTEIN"/>
    <property type="match status" value="1"/>
</dbReference>
<evidence type="ECO:0000313" key="2">
    <source>
        <dbReference type="EMBL" id="TQF15577.1"/>
    </source>
</evidence>
<keyword evidence="3" id="KW-1185">Reference proteome</keyword>
<dbReference type="AlphaFoldDB" id="A0A540X2V5"/>
<sequence>MPRIATPAVTLLSLACGVFLSACATPIGYASGTSVTERDTLHRSTPAPTVEPEAPFIAHTVETDIAAPPEVLLPWLVNVPLERILLGTEKLAGIERTDVLSAAWGSPGARRRVVLRDGNTSLEELLVVEEGRRFQYVVWNFTNEARRAVQYAVGEFRFAPTATGTHLTWTYRFRGNGWPTEGILKDFVEEDFAAYMKVGIGHIQKESTLDLTARRD</sequence>
<keyword evidence="1" id="KW-0732">Signal</keyword>
<organism evidence="2 3">
    <name type="scientific">Myxococcus llanfairpwllgwyngyllgogerychwyrndrobwllllantysiliogogogochensis</name>
    <dbReference type="NCBI Taxonomy" id="2590453"/>
    <lineage>
        <taxon>Bacteria</taxon>
        <taxon>Pseudomonadati</taxon>
        <taxon>Myxococcota</taxon>
        <taxon>Myxococcia</taxon>
        <taxon>Myxococcales</taxon>
        <taxon>Cystobacterineae</taxon>
        <taxon>Myxococcaceae</taxon>
        <taxon>Myxococcus</taxon>
    </lineage>
</organism>
<dbReference type="InterPro" id="IPR023393">
    <property type="entry name" value="START-like_dom_sf"/>
</dbReference>
<reference evidence="2 3" key="1">
    <citation type="submission" date="2019-06" db="EMBL/GenBank/DDBJ databases">
        <authorList>
            <person name="Livingstone P."/>
            <person name="Whitworth D."/>
        </authorList>
    </citation>
    <scope>NUCLEOTIDE SEQUENCE [LARGE SCALE GENOMIC DNA]</scope>
    <source>
        <strain evidence="2 3">AM401</strain>
    </source>
</reference>
<evidence type="ECO:0000256" key="1">
    <source>
        <dbReference type="SAM" id="SignalP"/>
    </source>
</evidence>
<name>A0A540X2V5_9BACT</name>
<dbReference type="RefSeq" id="WP_141642731.1">
    <property type="nucleotide sequence ID" value="NZ_VIFM01000040.1"/>
</dbReference>
<feature type="signal peptide" evidence="1">
    <location>
        <begin position="1"/>
        <end position="24"/>
    </location>
</feature>
<dbReference type="SUPFAM" id="SSF55961">
    <property type="entry name" value="Bet v1-like"/>
    <property type="match status" value="1"/>
</dbReference>
<proteinExistence type="predicted"/>
<dbReference type="Proteomes" id="UP000315369">
    <property type="component" value="Unassembled WGS sequence"/>
</dbReference>
<dbReference type="InterPro" id="IPR019587">
    <property type="entry name" value="Polyketide_cyclase/dehydratase"/>
</dbReference>
<accession>A0A540X2V5</accession>
<feature type="chain" id="PRO_5022001061" description="Lipoprotein" evidence="1">
    <location>
        <begin position="25"/>
        <end position="216"/>
    </location>
</feature>
<evidence type="ECO:0000313" key="3">
    <source>
        <dbReference type="Proteomes" id="UP000315369"/>
    </source>
</evidence>
<comment type="caution">
    <text evidence="2">The sequence shown here is derived from an EMBL/GenBank/DDBJ whole genome shotgun (WGS) entry which is preliminary data.</text>
</comment>
<dbReference type="Pfam" id="PF10604">
    <property type="entry name" value="Polyketide_cyc2"/>
    <property type="match status" value="1"/>
</dbReference>
<protein>
    <recommendedName>
        <fullName evidence="4">Lipoprotein</fullName>
    </recommendedName>
</protein>